<reference evidence="1" key="1">
    <citation type="submission" date="2023-06" db="EMBL/GenBank/DDBJ databases">
        <title>Survivors Of The Sea: Transcriptome response of Skeletonema marinoi to long-term dormancy.</title>
        <authorList>
            <person name="Pinder M.I.M."/>
            <person name="Kourtchenko O."/>
            <person name="Robertson E.K."/>
            <person name="Larsson T."/>
            <person name="Maumus F."/>
            <person name="Osuna-Cruz C.M."/>
            <person name="Vancaester E."/>
            <person name="Stenow R."/>
            <person name="Vandepoele K."/>
            <person name="Ploug H."/>
            <person name="Bruchert V."/>
            <person name="Godhe A."/>
            <person name="Topel M."/>
        </authorList>
    </citation>
    <scope>NUCLEOTIDE SEQUENCE</scope>
    <source>
        <strain evidence="1">R05AC</strain>
    </source>
</reference>
<gene>
    <name evidence="1" type="ORF">QTG54_010147</name>
</gene>
<dbReference type="AlphaFoldDB" id="A0AAD8Y381"/>
<evidence type="ECO:0000313" key="1">
    <source>
        <dbReference type="EMBL" id="KAK1738831.1"/>
    </source>
</evidence>
<accession>A0AAD8Y381</accession>
<dbReference type="Gene3D" id="2.60.120.260">
    <property type="entry name" value="Galactose-binding domain-like"/>
    <property type="match status" value="1"/>
</dbReference>
<organism evidence="1 2">
    <name type="scientific">Skeletonema marinoi</name>
    <dbReference type="NCBI Taxonomy" id="267567"/>
    <lineage>
        <taxon>Eukaryota</taxon>
        <taxon>Sar</taxon>
        <taxon>Stramenopiles</taxon>
        <taxon>Ochrophyta</taxon>
        <taxon>Bacillariophyta</taxon>
        <taxon>Coscinodiscophyceae</taxon>
        <taxon>Thalassiosirophycidae</taxon>
        <taxon>Thalassiosirales</taxon>
        <taxon>Skeletonemataceae</taxon>
        <taxon>Skeletonema</taxon>
        <taxon>Skeletonema marinoi-dohrnii complex</taxon>
    </lineage>
</organism>
<comment type="caution">
    <text evidence="1">The sequence shown here is derived from an EMBL/GenBank/DDBJ whole genome shotgun (WGS) entry which is preliminary data.</text>
</comment>
<dbReference type="EMBL" id="JATAAI010000019">
    <property type="protein sequence ID" value="KAK1738831.1"/>
    <property type="molecule type" value="Genomic_DNA"/>
</dbReference>
<evidence type="ECO:0000313" key="2">
    <source>
        <dbReference type="Proteomes" id="UP001224775"/>
    </source>
</evidence>
<proteinExistence type="predicted"/>
<dbReference type="Proteomes" id="UP001224775">
    <property type="component" value="Unassembled WGS sequence"/>
</dbReference>
<sequence>MSTSLRDALATQYALDAATLRQSILDRLRNEFGYEMLSSSKSHPLLIAHRAEREAMSSIEHAKVKTGNLERCKGLVNHAQNKWIAEANRNISTAQSNLDSTTTNEARDAALTDLQHWRNNREEGERALKERLVNMHEAEALHPTAQYELKLAEEEYLKCKQETERILHEHCIKENNVTTCSDMDADLARYQIYVDTKAIAQLAEFASQGYENQILISDLLADDHLLILMAENDGPRGGRYGAAMEIYNSIRLISSRVESSKDAREQEGGPSIFYRLALAVSLEHAVPYPQSNPDTCTDKPKFIDPIMRYLHYENAYLAGELDPAFDTLSTWELTFVVDGEHGTPDEAFSWGREMLCNYRPDLILTKDYTWRYVHSVRTEIKYGSEEGKFDRPDLHFFQNVLMNGGVCGRRAFFGRFILRSFGIPTIARPSPGHGALAHWTPSGWVVCLGPPWGKGSTKEKYGRVNDTDFLEHTRARAKGYSFKRVIRARLIGDIIGGEGKCFGLSSVRGELGLWNVFTLHVQRSLAEETTAPPMAGRRAKTSSTIALCSDHSSTECDEEITMDKGGNINIPACSTSIPNPAMCPSGNGKILFMRSNLGGKQLHYSRIGPHQSFEYNVNVLRAGTYAFSARIVTPSWKQTLLLSLNGSEELINIYLPFTIGKWDTTKPLNLELQGGLNTFTFSRTGDCKGVTIKDFSLELMDWCVD</sequence>
<evidence type="ECO:0008006" key="3">
    <source>
        <dbReference type="Google" id="ProtNLM"/>
    </source>
</evidence>
<name>A0AAD8Y381_9STRA</name>
<keyword evidence="2" id="KW-1185">Reference proteome</keyword>
<protein>
    <recommendedName>
        <fullName evidence="3">CBM6 domain-containing protein</fullName>
    </recommendedName>
</protein>